<sequence length="96" mass="10477">MAVVRTTRFQVDPANVEELLTRRATLISAVRAGYQGLTETRLARLEDGTFVDAWRWDSAENMRTALAAAPTLPEAGPAFALTVDATADNAEIVDER</sequence>
<evidence type="ECO:0000313" key="1">
    <source>
        <dbReference type="EMBL" id="MFD1932943.1"/>
    </source>
</evidence>
<evidence type="ECO:0008006" key="3">
    <source>
        <dbReference type="Google" id="ProtNLM"/>
    </source>
</evidence>
<dbReference type="SUPFAM" id="SSF54909">
    <property type="entry name" value="Dimeric alpha+beta barrel"/>
    <property type="match status" value="1"/>
</dbReference>
<proteinExistence type="predicted"/>
<dbReference type="Proteomes" id="UP001597368">
    <property type="component" value="Unassembled WGS sequence"/>
</dbReference>
<evidence type="ECO:0000313" key="2">
    <source>
        <dbReference type="Proteomes" id="UP001597368"/>
    </source>
</evidence>
<dbReference type="InterPro" id="IPR011008">
    <property type="entry name" value="Dimeric_a/b-barrel"/>
</dbReference>
<protein>
    <recommendedName>
        <fullName evidence="3">ABM domain-containing protein</fullName>
    </recommendedName>
</protein>
<gene>
    <name evidence="1" type="ORF">ACFSKW_15815</name>
</gene>
<name>A0ABW4STN2_9ACTN</name>
<accession>A0ABW4STN2</accession>
<organism evidence="1 2">
    <name type="scientific">Nonomuraea mangrovi</name>
    <dbReference type="NCBI Taxonomy" id="2316207"/>
    <lineage>
        <taxon>Bacteria</taxon>
        <taxon>Bacillati</taxon>
        <taxon>Actinomycetota</taxon>
        <taxon>Actinomycetes</taxon>
        <taxon>Streptosporangiales</taxon>
        <taxon>Streptosporangiaceae</taxon>
        <taxon>Nonomuraea</taxon>
    </lineage>
</organism>
<dbReference type="RefSeq" id="WP_379572982.1">
    <property type="nucleotide sequence ID" value="NZ_JBHUFV010000022.1"/>
</dbReference>
<comment type="caution">
    <text evidence="1">The sequence shown here is derived from an EMBL/GenBank/DDBJ whole genome shotgun (WGS) entry which is preliminary data.</text>
</comment>
<keyword evidence="2" id="KW-1185">Reference proteome</keyword>
<reference evidence="2" key="1">
    <citation type="journal article" date="2019" name="Int. J. Syst. Evol. Microbiol.">
        <title>The Global Catalogue of Microorganisms (GCM) 10K type strain sequencing project: providing services to taxonomists for standard genome sequencing and annotation.</title>
        <authorList>
            <consortium name="The Broad Institute Genomics Platform"/>
            <consortium name="The Broad Institute Genome Sequencing Center for Infectious Disease"/>
            <person name="Wu L."/>
            <person name="Ma J."/>
        </authorList>
    </citation>
    <scope>NUCLEOTIDE SEQUENCE [LARGE SCALE GENOMIC DNA]</scope>
    <source>
        <strain evidence="2">ICMP 6774ER</strain>
    </source>
</reference>
<dbReference type="EMBL" id="JBHUFV010000022">
    <property type="protein sequence ID" value="MFD1932943.1"/>
    <property type="molecule type" value="Genomic_DNA"/>
</dbReference>